<keyword evidence="2 5" id="KW-0547">Nucleotide-binding</keyword>
<dbReference type="SUPFAM" id="SSF56112">
    <property type="entry name" value="Protein kinase-like (PK-like)"/>
    <property type="match status" value="1"/>
</dbReference>
<dbReference type="EC" id="2.7.11.1" evidence="7"/>
<organism evidence="7 8">
    <name type="scientific">Amycolatopsis mongoliensis</name>
    <dbReference type="NCBI Taxonomy" id="715475"/>
    <lineage>
        <taxon>Bacteria</taxon>
        <taxon>Bacillati</taxon>
        <taxon>Actinomycetota</taxon>
        <taxon>Actinomycetes</taxon>
        <taxon>Pseudonocardiales</taxon>
        <taxon>Pseudonocardiaceae</taxon>
        <taxon>Amycolatopsis</taxon>
    </lineage>
</organism>
<evidence type="ECO:0000259" key="6">
    <source>
        <dbReference type="PROSITE" id="PS50011"/>
    </source>
</evidence>
<dbReference type="PROSITE" id="PS00107">
    <property type="entry name" value="PROTEIN_KINASE_ATP"/>
    <property type="match status" value="1"/>
</dbReference>
<dbReference type="PANTHER" id="PTHR43289">
    <property type="entry name" value="MITOGEN-ACTIVATED PROTEIN KINASE KINASE KINASE 20-RELATED"/>
    <property type="match status" value="1"/>
</dbReference>
<dbReference type="GO" id="GO:0005524">
    <property type="term" value="F:ATP binding"/>
    <property type="evidence" value="ECO:0007669"/>
    <property type="project" value="UniProtKB-UniRule"/>
</dbReference>
<dbReference type="AlphaFoldDB" id="A0A9Y2JJ76"/>
<evidence type="ECO:0000256" key="1">
    <source>
        <dbReference type="ARBA" id="ARBA00022679"/>
    </source>
</evidence>
<evidence type="ECO:0000313" key="7">
    <source>
        <dbReference type="EMBL" id="WIX99509.1"/>
    </source>
</evidence>
<gene>
    <name evidence="7" type="ORF">QRX60_36465</name>
</gene>
<dbReference type="CDD" id="cd14014">
    <property type="entry name" value="STKc_PknB_like"/>
    <property type="match status" value="1"/>
</dbReference>
<dbReference type="InterPro" id="IPR008271">
    <property type="entry name" value="Ser/Thr_kinase_AS"/>
</dbReference>
<dbReference type="PROSITE" id="PS00108">
    <property type="entry name" value="PROTEIN_KINASE_ST"/>
    <property type="match status" value="1"/>
</dbReference>
<evidence type="ECO:0000256" key="3">
    <source>
        <dbReference type="ARBA" id="ARBA00022777"/>
    </source>
</evidence>
<dbReference type="EMBL" id="CP127295">
    <property type="protein sequence ID" value="WIX99509.1"/>
    <property type="molecule type" value="Genomic_DNA"/>
</dbReference>
<proteinExistence type="predicted"/>
<accession>A0A9Y2JJ76</accession>
<dbReference type="InterPro" id="IPR017441">
    <property type="entry name" value="Protein_kinase_ATP_BS"/>
</dbReference>
<evidence type="ECO:0000313" key="8">
    <source>
        <dbReference type="Proteomes" id="UP001239397"/>
    </source>
</evidence>
<dbReference type="SMART" id="SM00220">
    <property type="entry name" value="S_TKc"/>
    <property type="match status" value="1"/>
</dbReference>
<keyword evidence="1 7" id="KW-0808">Transferase</keyword>
<dbReference type="KEGG" id="amog:QRX60_36465"/>
<dbReference type="InterPro" id="IPR000719">
    <property type="entry name" value="Prot_kinase_dom"/>
</dbReference>
<dbReference type="Pfam" id="PF00069">
    <property type="entry name" value="Pkinase"/>
    <property type="match status" value="1"/>
</dbReference>
<dbReference type="RefSeq" id="WP_285995991.1">
    <property type="nucleotide sequence ID" value="NZ_CP127295.1"/>
</dbReference>
<evidence type="ECO:0000256" key="2">
    <source>
        <dbReference type="ARBA" id="ARBA00022741"/>
    </source>
</evidence>
<feature type="domain" description="Protein kinase" evidence="6">
    <location>
        <begin position="15"/>
        <end position="282"/>
    </location>
</feature>
<feature type="binding site" evidence="5">
    <location>
        <position position="43"/>
    </location>
    <ligand>
        <name>ATP</name>
        <dbReference type="ChEBI" id="CHEBI:30616"/>
    </ligand>
</feature>
<evidence type="ECO:0000256" key="5">
    <source>
        <dbReference type="PROSITE-ProRule" id="PRU10141"/>
    </source>
</evidence>
<keyword evidence="3 7" id="KW-0418">Kinase</keyword>
<dbReference type="PROSITE" id="PS50011">
    <property type="entry name" value="PROTEIN_KINASE_DOM"/>
    <property type="match status" value="1"/>
</dbReference>
<dbReference type="Proteomes" id="UP001239397">
    <property type="component" value="Chromosome"/>
</dbReference>
<dbReference type="GO" id="GO:0004674">
    <property type="term" value="F:protein serine/threonine kinase activity"/>
    <property type="evidence" value="ECO:0007669"/>
    <property type="project" value="UniProtKB-EC"/>
</dbReference>
<dbReference type="InterPro" id="IPR011009">
    <property type="entry name" value="Kinase-like_dom_sf"/>
</dbReference>
<dbReference type="Gene3D" id="3.30.200.20">
    <property type="entry name" value="Phosphorylase Kinase, domain 1"/>
    <property type="match status" value="1"/>
</dbReference>
<sequence>MKPLEAGDARHAGKYRLVAALGEGGMGRVLLGVAPDGRLVALKQVHPEFAHNARFRTRFRQEVQASQRVSGAFTAAVMDADPDAETPWLASVFVTGPSLKEAVEATGPLPVDAVRRLAVGLATALIEIHRVGLIHRDLKPGNVLLTGDGPRVIDFGIARAAEGGSDLTGTGGIVGSPAFMSPEQAESRPLTPASDVFSLGGLLVMAATGRGPFAGSTTAQMLYNVVHAVPDLAAVPPEIRALVEPCLAKDPARRPTPQRILDFLGPVPPGTRPWPPAVHDLIATQDAAVRTALSWPAPPPPSAPPKRRRRLPVVTALAAVCALAAGSLIALAVAKADADPPTAGANLDPTSLDTLRRADPCRVLDDVTVPDAGKLRADPDTGHLDRCTYESRSGGKITVKLGDQIYVEGGRPTEDLDGRQVLFTEIGGSTCDASVQVPAQPELGVTALADTCALAKATLGKVLERLHGGGNGYALAPGTLLALDPCAVLDRAAVAQALGPVRETKLNRLRECEWTATTSLQLTFEKTPTSVPDTGTPVDLGGVTGTRHQTGESCALTWNHRPLDAQESEHVRIFASKTGGGACDTAVAFGKALASGLPRG</sequence>
<name>A0A9Y2JJ76_9PSEU</name>
<dbReference type="Gene3D" id="1.10.510.10">
    <property type="entry name" value="Transferase(Phosphotransferase) domain 1"/>
    <property type="match status" value="1"/>
</dbReference>
<keyword evidence="4 5" id="KW-0067">ATP-binding</keyword>
<keyword evidence="8" id="KW-1185">Reference proteome</keyword>
<reference evidence="7 8" key="1">
    <citation type="submission" date="2023-06" db="EMBL/GenBank/DDBJ databases">
        <authorList>
            <person name="Oyuntsetseg B."/>
            <person name="Kim S.B."/>
        </authorList>
    </citation>
    <scope>NUCLEOTIDE SEQUENCE [LARGE SCALE GENOMIC DNA]</scope>
    <source>
        <strain evidence="7 8">4-36</strain>
    </source>
</reference>
<evidence type="ECO:0000256" key="4">
    <source>
        <dbReference type="ARBA" id="ARBA00022840"/>
    </source>
</evidence>
<dbReference type="PANTHER" id="PTHR43289:SF34">
    <property type="entry name" value="SERINE_THREONINE-PROTEIN KINASE YBDM-RELATED"/>
    <property type="match status" value="1"/>
</dbReference>
<protein>
    <submittedName>
        <fullName evidence="7">Serine/threonine-protein kinase</fullName>
        <ecNumber evidence="7">2.7.11.1</ecNumber>
    </submittedName>
</protein>